<proteinExistence type="predicted"/>
<keyword evidence="1" id="KW-1133">Transmembrane helix</keyword>
<dbReference type="Proteomes" id="UP000548582">
    <property type="component" value="Unassembled WGS sequence"/>
</dbReference>
<feature type="transmembrane region" description="Helical" evidence="1">
    <location>
        <begin position="49"/>
        <end position="70"/>
    </location>
</feature>
<name>A0A848ELM7_9PROT</name>
<accession>A0A848ELM7</accession>
<keyword evidence="1" id="KW-0812">Transmembrane</keyword>
<evidence type="ECO:0000256" key="1">
    <source>
        <dbReference type="SAM" id="Phobius"/>
    </source>
</evidence>
<dbReference type="RefSeq" id="WP_168043998.1">
    <property type="nucleotide sequence ID" value="NZ_JABBKX010000013.1"/>
</dbReference>
<sequence>MIKASLVAMMVLTFLIATGLRWREDRLATSRPTPRLDIITRGKRTVNRWVTAAAIAAGATMIVLGGIHWLRLAIG</sequence>
<organism evidence="2 3">
    <name type="scientific">Neoroseomonas marina</name>
    <dbReference type="NCBI Taxonomy" id="1232220"/>
    <lineage>
        <taxon>Bacteria</taxon>
        <taxon>Pseudomonadati</taxon>
        <taxon>Pseudomonadota</taxon>
        <taxon>Alphaproteobacteria</taxon>
        <taxon>Acetobacterales</taxon>
        <taxon>Acetobacteraceae</taxon>
        <taxon>Neoroseomonas</taxon>
    </lineage>
</organism>
<keyword evidence="1" id="KW-0472">Membrane</keyword>
<dbReference type="EMBL" id="JABBKX010000013">
    <property type="protein sequence ID" value="NMJ44248.1"/>
    <property type="molecule type" value="Genomic_DNA"/>
</dbReference>
<dbReference type="AlphaFoldDB" id="A0A848ELM7"/>
<protein>
    <submittedName>
        <fullName evidence="2">Uncharacterized protein</fullName>
    </submittedName>
</protein>
<evidence type="ECO:0000313" key="3">
    <source>
        <dbReference type="Proteomes" id="UP000548582"/>
    </source>
</evidence>
<reference evidence="2 3" key="1">
    <citation type="submission" date="2020-03" db="EMBL/GenBank/DDBJ databases">
        <authorList>
            <person name="Sun Q."/>
        </authorList>
    </citation>
    <scope>NUCLEOTIDE SEQUENCE [LARGE SCALE GENOMIC DNA]</scope>
    <source>
        <strain evidence="2 3">JC162</strain>
    </source>
</reference>
<keyword evidence="3" id="KW-1185">Reference proteome</keyword>
<evidence type="ECO:0000313" key="2">
    <source>
        <dbReference type="EMBL" id="NMJ44248.1"/>
    </source>
</evidence>
<comment type="caution">
    <text evidence="2">The sequence shown here is derived from an EMBL/GenBank/DDBJ whole genome shotgun (WGS) entry which is preliminary data.</text>
</comment>
<gene>
    <name evidence="2" type="ORF">GWK16_23575</name>
</gene>